<dbReference type="CDD" id="cd02065">
    <property type="entry name" value="B12-binding_like"/>
    <property type="match status" value="1"/>
</dbReference>
<organism evidence="6 7">
    <name type="scientific">Caballeronia insecticola</name>
    <dbReference type="NCBI Taxonomy" id="758793"/>
    <lineage>
        <taxon>Bacteria</taxon>
        <taxon>Pseudomonadati</taxon>
        <taxon>Pseudomonadota</taxon>
        <taxon>Betaproteobacteria</taxon>
        <taxon>Burkholderiales</taxon>
        <taxon>Burkholderiaceae</taxon>
        <taxon>Caballeronia</taxon>
    </lineage>
</organism>
<evidence type="ECO:0000259" key="4">
    <source>
        <dbReference type="PROSITE" id="PS50937"/>
    </source>
</evidence>
<dbReference type="Pfam" id="PF02310">
    <property type="entry name" value="B12-binding"/>
    <property type="match status" value="1"/>
</dbReference>
<protein>
    <submittedName>
        <fullName evidence="6">Regulatory protein MerR</fullName>
    </submittedName>
</protein>
<dbReference type="InterPro" id="IPR000551">
    <property type="entry name" value="MerR-type_HTH_dom"/>
</dbReference>
<dbReference type="EMBL" id="AP013058">
    <property type="protein sequence ID" value="BAN21909.1"/>
    <property type="molecule type" value="Genomic_DNA"/>
</dbReference>
<gene>
    <name evidence="6" type="ORF">BRPE64_ACDS01550</name>
</gene>
<dbReference type="SUPFAM" id="SSF52242">
    <property type="entry name" value="Cobalamin (vitamin B12)-binding domain"/>
    <property type="match status" value="1"/>
</dbReference>
<dbReference type="Gene3D" id="3.40.50.280">
    <property type="entry name" value="Cobalamin-binding domain"/>
    <property type="match status" value="1"/>
</dbReference>
<dbReference type="STRING" id="758793.BRPE64_ACDS01550"/>
<keyword evidence="3" id="KW-0804">Transcription</keyword>
<feature type="domain" description="HTH merR-type" evidence="4">
    <location>
        <begin position="5"/>
        <end position="59"/>
    </location>
</feature>
<keyword evidence="1" id="KW-0805">Transcription regulation</keyword>
<dbReference type="GO" id="GO:0003677">
    <property type="term" value="F:DNA binding"/>
    <property type="evidence" value="ECO:0007669"/>
    <property type="project" value="UniProtKB-KW"/>
</dbReference>
<dbReference type="Proteomes" id="UP000013966">
    <property type="component" value="Chromosome 1"/>
</dbReference>
<dbReference type="PANTHER" id="PTHR30204">
    <property type="entry name" value="REDOX-CYCLING DRUG-SENSING TRANSCRIPTIONAL ACTIVATOR SOXR"/>
    <property type="match status" value="1"/>
</dbReference>
<dbReference type="InterPro" id="IPR036594">
    <property type="entry name" value="Meth_synthase_dom"/>
</dbReference>
<dbReference type="InterPro" id="IPR036724">
    <property type="entry name" value="Cobalamin-bd_sf"/>
</dbReference>
<evidence type="ECO:0000256" key="1">
    <source>
        <dbReference type="ARBA" id="ARBA00023015"/>
    </source>
</evidence>
<evidence type="ECO:0000259" key="5">
    <source>
        <dbReference type="PROSITE" id="PS51332"/>
    </source>
</evidence>
<keyword evidence="2" id="KW-0238">DNA-binding</keyword>
<dbReference type="PANTHER" id="PTHR30204:SF67">
    <property type="entry name" value="HTH-TYPE TRANSCRIPTIONAL REGULATOR MLRA-RELATED"/>
    <property type="match status" value="1"/>
</dbReference>
<keyword evidence="7" id="KW-1185">Reference proteome</keyword>
<evidence type="ECO:0000256" key="3">
    <source>
        <dbReference type="ARBA" id="ARBA00023163"/>
    </source>
</evidence>
<dbReference type="Gene3D" id="1.10.1660.10">
    <property type="match status" value="1"/>
</dbReference>
<dbReference type="GO" id="GO:0003700">
    <property type="term" value="F:DNA-binding transcription factor activity"/>
    <property type="evidence" value="ECO:0007669"/>
    <property type="project" value="InterPro"/>
</dbReference>
<dbReference type="HOGENOM" id="CLU_045945_3_0_4"/>
<dbReference type="KEGG" id="buo:BRPE64_ACDS01550"/>
<evidence type="ECO:0000313" key="6">
    <source>
        <dbReference type="EMBL" id="BAN21909.1"/>
    </source>
</evidence>
<feature type="domain" description="B12-binding" evidence="5">
    <location>
        <begin position="176"/>
        <end position="301"/>
    </location>
</feature>
<reference evidence="6 7" key="2">
    <citation type="journal article" date="2018" name="Int. J. Syst. Evol. Microbiol.">
        <title>Burkholderia insecticola sp. nov., a gut symbiotic bacterium of the bean bug Riptortus pedestris.</title>
        <authorList>
            <person name="Takeshita K."/>
            <person name="Tamaki H."/>
            <person name="Ohbayashi T."/>
            <person name="Meng X.-Y."/>
            <person name="Sone T."/>
            <person name="Mitani Y."/>
            <person name="Peeters C."/>
            <person name="Kikuchi Y."/>
            <person name="Vandamme P."/>
        </authorList>
    </citation>
    <scope>NUCLEOTIDE SEQUENCE [LARGE SCALE GENOMIC DNA]</scope>
    <source>
        <strain evidence="6">RPE64</strain>
    </source>
</reference>
<dbReference type="InterPro" id="IPR047057">
    <property type="entry name" value="MerR_fam"/>
</dbReference>
<dbReference type="PROSITE" id="PS51332">
    <property type="entry name" value="B12_BINDING"/>
    <property type="match status" value="1"/>
</dbReference>
<dbReference type="InterPro" id="IPR006158">
    <property type="entry name" value="Cobalamin-bd"/>
</dbReference>
<dbReference type="CDD" id="cd01104">
    <property type="entry name" value="HTH_MlrA-CarA"/>
    <property type="match status" value="1"/>
</dbReference>
<dbReference type="Pfam" id="PF02607">
    <property type="entry name" value="B12-binding_2"/>
    <property type="match status" value="1"/>
</dbReference>
<dbReference type="SMART" id="SM00422">
    <property type="entry name" value="HTH_MERR"/>
    <property type="match status" value="1"/>
</dbReference>
<proteinExistence type="predicted"/>
<evidence type="ECO:0000256" key="2">
    <source>
        <dbReference type="ARBA" id="ARBA00023125"/>
    </source>
</evidence>
<dbReference type="AlphaFoldDB" id="R4WEY6"/>
<dbReference type="GO" id="GO:0031419">
    <property type="term" value="F:cobalamin binding"/>
    <property type="evidence" value="ECO:0007669"/>
    <property type="project" value="InterPro"/>
</dbReference>
<dbReference type="GO" id="GO:0046872">
    <property type="term" value="F:metal ion binding"/>
    <property type="evidence" value="ECO:0007669"/>
    <property type="project" value="InterPro"/>
</dbReference>
<sequence>MGVGIGAIAQEIGLTKDTLRVWERRYGFPNPMRSPGGERLYPQEQVSKLRLVKRLLDAGHRPSKVLAQSVEMLQQLAESSGVGQDAPDAELDHLIALLRAGSFEDFRFGLLKRATRDGLERFVLDVAAPLAARVGNAWAAGTLQVYHEHLFSEALQATLRNLMRPLSDALRGRGSRPRVLLTTLSGEGHGLGILMAEAMFTLSECECVQLGLQTPLHDIVDAVAAHNIDIVALSFSAVLPAQSISNGIADLRNLLPSHVRIWVGGSSPALRRKFNDGVHHVEGLTPIDEIVADWRQTSVLR</sequence>
<accession>R4WEY6</accession>
<name>R4WEY6_9BURK</name>
<reference evidence="6 7" key="1">
    <citation type="journal article" date="2013" name="Genome Announc.">
        <title>Complete Genome Sequence of Burkholderia sp. Strain RPE64, Bacterial Symbiont of the Bean Bug Riptortus pedestris.</title>
        <authorList>
            <person name="Shibata T.F."/>
            <person name="Maeda T."/>
            <person name="Nikoh N."/>
            <person name="Yamaguchi K."/>
            <person name="Oshima K."/>
            <person name="Hattori M."/>
            <person name="Nishiyama T."/>
            <person name="Hasebe M."/>
            <person name="Fukatsu T."/>
            <person name="Kikuchi Y."/>
            <person name="Shigenobu S."/>
        </authorList>
    </citation>
    <scope>NUCLEOTIDE SEQUENCE [LARGE SCALE GENOMIC DNA]</scope>
</reference>
<dbReference type="InterPro" id="IPR003759">
    <property type="entry name" value="Cbl-bd_cap"/>
</dbReference>
<evidence type="ECO:0000313" key="7">
    <source>
        <dbReference type="Proteomes" id="UP000013966"/>
    </source>
</evidence>
<dbReference type="PATRIC" id="fig|758793.3.peg.156"/>
<dbReference type="Gene3D" id="1.10.1240.10">
    <property type="entry name" value="Methionine synthase domain"/>
    <property type="match status" value="1"/>
</dbReference>
<dbReference type="PROSITE" id="PS50937">
    <property type="entry name" value="HTH_MERR_2"/>
    <property type="match status" value="1"/>
</dbReference>
<dbReference type="SUPFAM" id="SSF46955">
    <property type="entry name" value="Putative DNA-binding domain"/>
    <property type="match status" value="1"/>
</dbReference>
<dbReference type="InterPro" id="IPR009061">
    <property type="entry name" value="DNA-bd_dom_put_sf"/>
</dbReference>
<dbReference type="Pfam" id="PF13411">
    <property type="entry name" value="MerR_1"/>
    <property type="match status" value="1"/>
</dbReference>